<keyword evidence="2" id="KW-0732">Signal</keyword>
<evidence type="ECO:0000313" key="5">
    <source>
        <dbReference type="Proteomes" id="UP000758856"/>
    </source>
</evidence>
<proteinExistence type="predicted"/>
<dbReference type="Proteomes" id="UP001143400">
    <property type="component" value="Unassembled WGS sequence"/>
</dbReference>
<dbReference type="EMBL" id="JAFBCY010000001">
    <property type="protein sequence ID" value="MBM7849823.1"/>
    <property type="molecule type" value="Genomic_DNA"/>
</dbReference>
<keyword evidence="5" id="KW-1185">Reference proteome</keyword>
<keyword evidence="1" id="KW-1133">Transmembrane helix</keyword>
<evidence type="ECO:0000313" key="4">
    <source>
        <dbReference type="EMBL" id="MBM7849823.1"/>
    </source>
</evidence>
<feature type="chain" id="PRO_5040975907" description="Oxygen tolerance" evidence="2">
    <location>
        <begin position="24"/>
        <end position="423"/>
    </location>
</feature>
<sequence>MRPLLAAFALLALIALRPGAALADPSEFDDVRLEVTPLNTAAPYPRELVLLRIRGVYRPLVNREKLIQPPLTNFAWQELGKDAVSVIEDDGYTKRLFERTIAIYPEKSGPLVIEPFVHKLTVVDGARQREIEVKSKPITLDVAEWQGPRGPDDQKFWWLPAGKVEVLDDWSIDPERVPRGVTAKRTVTILAEGVPADALPPTPLMTSSGIISFRGPETRETKITAKGPVSRASYSWEMRPITAYPATVQEIRFQWFDTGARTMREAVIPARRMAWAAANVTDAAPPPPPERPTVALLAGAGGAAFLAGLVVMLLGVGRETLRLPTRLPHEARAMKRAARQSDPSAFRAAVTALARHEPGPWRTAPEVREGLAALDRHLFAGAGSTPCPDLRALARSVIQARRAAAVAAPRASALAPLDGPITR</sequence>
<keyword evidence="1" id="KW-0812">Transmembrane</keyword>
<keyword evidence="1" id="KW-0472">Membrane</keyword>
<dbReference type="PANTHER" id="PTHR40940:SF1">
    <property type="entry name" value="PROTEIN BATD"/>
    <property type="match status" value="1"/>
</dbReference>
<gene>
    <name evidence="3" type="ORF">GCM10008170_11320</name>
    <name evidence="4" type="ORF">JOD31_000035</name>
</gene>
<feature type="signal peptide" evidence="2">
    <location>
        <begin position="1"/>
        <end position="23"/>
    </location>
</feature>
<feature type="transmembrane region" description="Helical" evidence="1">
    <location>
        <begin position="294"/>
        <end position="316"/>
    </location>
</feature>
<organism evidence="3 6">
    <name type="scientific">Methylopila capsulata</name>
    <dbReference type="NCBI Taxonomy" id="61654"/>
    <lineage>
        <taxon>Bacteria</taxon>
        <taxon>Pseudomonadati</taxon>
        <taxon>Pseudomonadota</taxon>
        <taxon>Alphaproteobacteria</taxon>
        <taxon>Hyphomicrobiales</taxon>
        <taxon>Methylopilaceae</taxon>
        <taxon>Methylopila</taxon>
    </lineage>
</organism>
<dbReference type="PANTHER" id="PTHR40940">
    <property type="entry name" value="PROTEIN BATD-RELATED"/>
    <property type="match status" value="1"/>
</dbReference>
<reference evidence="3" key="1">
    <citation type="journal article" date="2014" name="Int. J. Syst. Evol. Microbiol.">
        <title>Complete genome sequence of Corynebacterium casei LMG S-19264T (=DSM 44701T), isolated from a smear-ripened cheese.</title>
        <authorList>
            <consortium name="US DOE Joint Genome Institute (JGI-PGF)"/>
            <person name="Walter F."/>
            <person name="Albersmeier A."/>
            <person name="Kalinowski J."/>
            <person name="Ruckert C."/>
        </authorList>
    </citation>
    <scope>NUCLEOTIDE SEQUENCE</scope>
    <source>
        <strain evidence="3">VKM B-1606</strain>
    </source>
</reference>
<evidence type="ECO:0000256" key="2">
    <source>
        <dbReference type="SAM" id="SignalP"/>
    </source>
</evidence>
<dbReference type="RefSeq" id="WP_204948308.1">
    <property type="nucleotide sequence ID" value="NZ_BSFF01000002.1"/>
</dbReference>
<evidence type="ECO:0000313" key="3">
    <source>
        <dbReference type="EMBL" id="GLK55113.1"/>
    </source>
</evidence>
<dbReference type="InterPro" id="IPR025738">
    <property type="entry name" value="BatD"/>
</dbReference>
<accession>A0A9W6IRE6</accession>
<reference evidence="3" key="3">
    <citation type="submission" date="2023-01" db="EMBL/GenBank/DDBJ databases">
        <authorList>
            <person name="Sun Q."/>
            <person name="Evtushenko L."/>
        </authorList>
    </citation>
    <scope>NUCLEOTIDE SEQUENCE</scope>
    <source>
        <strain evidence="3">VKM B-1606</strain>
    </source>
</reference>
<evidence type="ECO:0000313" key="6">
    <source>
        <dbReference type="Proteomes" id="UP001143400"/>
    </source>
</evidence>
<dbReference type="Proteomes" id="UP000758856">
    <property type="component" value="Unassembled WGS sequence"/>
</dbReference>
<evidence type="ECO:0000256" key="1">
    <source>
        <dbReference type="SAM" id="Phobius"/>
    </source>
</evidence>
<reference evidence="4 5" key="2">
    <citation type="submission" date="2021-01" db="EMBL/GenBank/DDBJ databases">
        <title>Genomic Encyclopedia of Type Strains, Phase IV (KMG-IV): sequencing the most valuable type-strain genomes for metagenomic binning, comparative biology and taxonomic classification.</title>
        <authorList>
            <person name="Goeker M."/>
        </authorList>
    </citation>
    <scope>NUCLEOTIDE SEQUENCE [LARGE SCALE GENOMIC DNA]</scope>
    <source>
        <strain evidence="4 5">DSM 6130</strain>
    </source>
</reference>
<name>A0A9W6IRE6_9HYPH</name>
<comment type="caution">
    <text evidence="3">The sequence shown here is derived from an EMBL/GenBank/DDBJ whole genome shotgun (WGS) entry which is preliminary data.</text>
</comment>
<protein>
    <recommendedName>
        <fullName evidence="7">Oxygen tolerance</fullName>
    </recommendedName>
</protein>
<dbReference type="EMBL" id="BSFF01000002">
    <property type="protein sequence ID" value="GLK55113.1"/>
    <property type="molecule type" value="Genomic_DNA"/>
</dbReference>
<evidence type="ECO:0008006" key="7">
    <source>
        <dbReference type="Google" id="ProtNLM"/>
    </source>
</evidence>
<dbReference type="AlphaFoldDB" id="A0A9W6IRE6"/>